<keyword evidence="3 9" id="KW-0863">Zinc-finger</keyword>
<reference evidence="12 13" key="1">
    <citation type="submission" date="2024-01" db="EMBL/GenBank/DDBJ databases">
        <title>A telomere-to-telomere, gap-free genome of sweet tea (Lithocarpus litseifolius).</title>
        <authorList>
            <person name="Zhou J."/>
        </authorList>
    </citation>
    <scope>NUCLEOTIDE SEQUENCE [LARGE SCALE GENOMIC DNA]</scope>
    <source>
        <strain evidence="12">Zhou-2022a</strain>
        <tissue evidence="12">Leaf</tissue>
    </source>
</reference>
<dbReference type="Pfam" id="PF14372">
    <property type="entry name" value="hAT-like_RNase-H"/>
    <property type="match status" value="1"/>
</dbReference>
<name>A0AAW2CIL5_9ROSI</name>
<evidence type="ECO:0000256" key="9">
    <source>
        <dbReference type="PROSITE-ProRule" id="PRU00027"/>
    </source>
</evidence>
<keyword evidence="13" id="KW-1185">Reference proteome</keyword>
<comment type="caution">
    <text evidence="12">The sequence shown here is derived from an EMBL/GenBank/DDBJ whole genome shotgun (WGS) entry which is preliminary data.</text>
</comment>
<evidence type="ECO:0000256" key="4">
    <source>
        <dbReference type="ARBA" id="ARBA00022833"/>
    </source>
</evidence>
<evidence type="ECO:0000259" key="11">
    <source>
        <dbReference type="PROSITE" id="PS50808"/>
    </source>
</evidence>
<dbReference type="AlphaFoldDB" id="A0AAW2CIL5"/>
<dbReference type="InterPro" id="IPR012337">
    <property type="entry name" value="RNaseH-like_sf"/>
</dbReference>
<evidence type="ECO:0000313" key="13">
    <source>
        <dbReference type="Proteomes" id="UP001459277"/>
    </source>
</evidence>
<keyword evidence="8" id="KW-0539">Nucleus</keyword>
<dbReference type="SUPFAM" id="SSF57667">
    <property type="entry name" value="beta-beta-alpha zinc fingers"/>
    <property type="match status" value="1"/>
</dbReference>
<dbReference type="GO" id="GO:0008270">
    <property type="term" value="F:zinc ion binding"/>
    <property type="evidence" value="ECO:0007669"/>
    <property type="project" value="UniProtKB-KW"/>
</dbReference>
<proteinExistence type="predicted"/>
<dbReference type="PROSITE" id="PS50808">
    <property type="entry name" value="ZF_BED"/>
    <property type="match status" value="1"/>
</dbReference>
<dbReference type="SUPFAM" id="SSF140996">
    <property type="entry name" value="Hermes dimerisation domain"/>
    <property type="match status" value="1"/>
</dbReference>
<dbReference type="InterPro" id="IPR025525">
    <property type="entry name" value="hAT-like_transposase_RNase-H"/>
</dbReference>
<feature type="compositionally biased region" description="Polar residues" evidence="10">
    <location>
        <begin position="1"/>
        <end position="19"/>
    </location>
</feature>
<keyword evidence="7" id="KW-0804">Transcription</keyword>
<evidence type="ECO:0000256" key="10">
    <source>
        <dbReference type="SAM" id="MobiDB-lite"/>
    </source>
</evidence>
<dbReference type="GO" id="GO:0009791">
    <property type="term" value="P:post-embryonic development"/>
    <property type="evidence" value="ECO:0007669"/>
    <property type="project" value="UniProtKB-ARBA"/>
</dbReference>
<protein>
    <recommendedName>
        <fullName evidence="11">BED-type domain-containing protein</fullName>
    </recommendedName>
</protein>
<dbReference type="Pfam" id="PF02892">
    <property type="entry name" value="zf-BED"/>
    <property type="match status" value="1"/>
</dbReference>
<comment type="subcellular location">
    <subcellularLocation>
        <location evidence="1">Nucleus</location>
    </subcellularLocation>
</comment>
<gene>
    <name evidence="12" type="ORF">SO802_022039</name>
</gene>
<evidence type="ECO:0000256" key="8">
    <source>
        <dbReference type="ARBA" id="ARBA00023242"/>
    </source>
</evidence>
<evidence type="ECO:0000256" key="3">
    <source>
        <dbReference type="ARBA" id="ARBA00022771"/>
    </source>
</evidence>
<dbReference type="InterPro" id="IPR003656">
    <property type="entry name" value="Znf_BED"/>
</dbReference>
<dbReference type="EMBL" id="JAZDWU010000007">
    <property type="protein sequence ID" value="KAK9997353.1"/>
    <property type="molecule type" value="Genomic_DNA"/>
</dbReference>
<evidence type="ECO:0000256" key="2">
    <source>
        <dbReference type="ARBA" id="ARBA00022723"/>
    </source>
</evidence>
<evidence type="ECO:0000256" key="6">
    <source>
        <dbReference type="ARBA" id="ARBA00023125"/>
    </source>
</evidence>
<dbReference type="InterPro" id="IPR052035">
    <property type="entry name" value="ZnF_BED_domain_contain"/>
</dbReference>
<keyword evidence="4" id="KW-0862">Zinc</keyword>
<feature type="region of interest" description="Disordered" evidence="10">
    <location>
        <begin position="1"/>
        <end position="28"/>
    </location>
</feature>
<sequence length="476" mass="54994">MKRTEISTSYKETSAPPNSSKKRKSTSDVWNHFKKETDQNGMVWAKCQHCGKRFSGLSKDGTTHLKNHLNSSKCKRSQKEMICSSETGGLENPTVTNGNFVFDEERSGFDLVRMIIKNGHPLDMVEDEDFKMFVKNLQPTIKLPSQDALKDKILCFYREEKEKLLKQFDKLLSFSLILNFWTDCGKMNKYCSFSLQFIEDGPKLKQKIIAMKNVEYDYTGETLFEIVKGVLLEWNIDKKLASITVERSSANDVMVKRLDSWLDDQGNCHPFREKIFLIPCITHVLNVLVKDGLDEIDYILQRIRKAIEYMRETTIGERKFEEVVKKLNLGGKDVTSEGFFGSKCLGTIVYFSEMFNIVNLDQWGIAEKMKVNLDKFFDKLIFVSAIVAAFDPRKKMDFVEFSYKKFFGDNYHTMTENARGDITYVYAEYLRSQGSSSSCFNNDNSSSSDGDDPCNMLDILDEWKKSKMQNQNLNYI</sequence>
<dbReference type="PANTHER" id="PTHR46481">
    <property type="entry name" value="ZINC FINGER BED DOMAIN-CONTAINING PROTEIN 4"/>
    <property type="match status" value="1"/>
</dbReference>
<feature type="domain" description="BED-type" evidence="11">
    <location>
        <begin position="24"/>
        <end position="81"/>
    </location>
</feature>
<keyword evidence="6" id="KW-0238">DNA-binding</keyword>
<evidence type="ECO:0000256" key="7">
    <source>
        <dbReference type="ARBA" id="ARBA00023163"/>
    </source>
</evidence>
<accession>A0AAW2CIL5</accession>
<evidence type="ECO:0000256" key="1">
    <source>
        <dbReference type="ARBA" id="ARBA00004123"/>
    </source>
</evidence>
<organism evidence="12 13">
    <name type="scientific">Lithocarpus litseifolius</name>
    <dbReference type="NCBI Taxonomy" id="425828"/>
    <lineage>
        <taxon>Eukaryota</taxon>
        <taxon>Viridiplantae</taxon>
        <taxon>Streptophyta</taxon>
        <taxon>Embryophyta</taxon>
        <taxon>Tracheophyta</taxon>
        <taxon>Spermatophyta</taxon>
        <taxon>Magnoliopsida</taxon>
        <taxon>eudicotyledons</taxon>
        <taxon>Gunneridae</taxon>
        <taxon>Pentapetalae</taxon>
        <taxon>rosids</taxon>
        <taxon>fabids</taxon>
        <taxon>Fagales</taxon>
        <taxon>Fagaceae</taxon>
        <taxon>Lithocarpus</taxon>
    </lineage>
</organism>
<dbReference type="PANTHER" id="PTHR46481:SF10">
    <property type="entry name" value="ZINC FINGER BED DOMAIN-CONTAINING PROTEIN 39"/>
    <property type="match status" value="1"/>
</dbReference>
<dbReference type="Proteomes" id="UP001459277">
    <property type="component" value="Unassembled WGS sequence"/>
</dbReference>
<dbReference type="GO" id="GO:0003677">
    <property type="term" value="F:DNA binding"/>
    <property type="evidence" value="ECO:0007669"/>
    <property type="project" value="UniProtKB-KW"/>
</dbReference>
<dbReference type="SUPFAM" id="SSF53098">
    <property type="entry name" value="Ribonuclease H-like"/>
    <property type="match status" value="1"/>
</dbReference>
<dbReference type="GO" id="GO:0005634">
    <property type="term" value="C:nucleus"/>
    <property type="evidence" value="ECO:0007669"/>
    <property type="project" value="UniProtKB-SubCell"/>
</dbReference>
<keyword evidence="2" id="KW-0479">Metal-binding</keyword>
<evidence type="ECO:0000313" key="12">
    <source>
        <dbReference type="EMBL" id="KAK9997353.1"/>
    </source>
</evidence>
<keyword evidence="5" id="KW-0805">Transcription regulation</keyword>
<evidence type="ECO:0000256" key="5">
    <source>
        <dbReference type="ARBA" id="ARBA00023015"/>
    </source>
</evidence>
<dbReference type="InterPro" id="IPR036236">
    <property type="entry name" value="Znf_C2H2_sf"/>
</dbReference>
<dbReference type="SMART" id="SM00614">
    <property type="entry name" value="ZnF_BED"/>
    <property type="match status" value="1"/>
</dbReference>